<feature type="domain" description="N-acetyltransferase" evidence="1">
    <location>
        <begin position="6"/>
        <end position="144"/>
    </location>
</feature>
<comment type="caution">
    <text evidence="2">The sequence shown here is derived from an EMBL/GenBank/DDBJ whole genome shotgun (WGS) entry which is preliminary data.</text>
</comment>
<dbReference type="InterPro" id="IPR000182">
    <property type="entry name" value="GNAT_dom"/>
</dbReference>
<gene>
    <name evidence="2" type="ORF">EDX97_06835</name>
</gene>
<dbReference type="InterPro" id="IPR016181">
    <property type="entry name" value="Acyl_CoA_acyltransferase"/>
</dbReference>
<dbReference type="Gene3D" id="3.40.630.30">
    <property type="match status" value="1"/>
</dbReference>
<accession>A0A3N0I0R0</accession>
<reference evidence="2 3" key="1">
    <citation type="submission" date="2018-11" db="EMBL/GenBank/DDBJ databases">
        <title>Clostridium sp. nov., a member of the family Erysipelotrichaceae isolated from pig faeces.</title>
        <authorList>
            <person name="Chang Y.-H."/>
        </authorList>
    </citation>
    <scope>NUCLEOTIDE SEQUENCE [LARGE SCALE GENOMIC DNA]</scope>
    <source>
        <strain evidence="2 3">YH-panp20</strain>
    </source>
</reference>
<sequence length="148" mass="17293">MDIVVKSFDELTTVELYEILKARAAIFVVEQNCVYQDLDDVDYQSLHVFYQEDNRVLAYLRAFYKEKGVVQIGRVLTMQRGNGWGGKLLHEGLIQIQKRIPAQKIYIEAQKYMIGYYQREGFQVTSEPFLEDGIEHVQMKFTIKKGSE</sequence>
<keyword evidence="3" id="KW-1185">Reference proteome</keyword>
<dbReference type="OrthoDB" id="5292888at2"/>
<dbReference type="Pfam" id="PF13673">
    <property type="entry name" value="Acetyltransf_10"/>
    <property type="match status" value="1"/>
</dbReference>
<proteinExistence type="predicted"/>
<protein>
    <submittedName>
        <fullName evidence="2">GNAT family N-acetyltransferase</fullName>
    </submittedName>
</protein>
<evidence type="ECO:0000313" key="2">
    <source>
        <dbReference type="EMBL" id="RNM30497.1"/>
    </source>
</evidence>
<evidence type="ECO:0000313" key="3">
    <source>
        <dbReference type="Proteomes" id="UP000276568"/>
    </source>
</evidence>
<keyword evidence="2" id="KW-0808">Transferase</keyword>
<dbReference type="RefSeq" id="WP_128520408.1">
    <property type="nucleotide sequence ID" value="NZ_RJQC01000002.1"/>
</dbReference>
<dbReference type="Proteomes" id="UP000276568">
    <property type="component" value="Unassembled WGS sequence"/>
</dbReference>
<evidence type="ECO:0000259" key="1">
    <source>
        <dbReference type="PROSITE" id="PS51186"/>
    </source>
</evidence>
<name>A0A3N0I0R0_9FIRM</name>
<dbReference type="PROSITE" id="PS51186">
    <property type="entry name" value="GNAT"/>
    <property type="match status" value="1"/>
</dbReference>
<dbReference type="EMBL" id="RJQC01000002">
    <property type="protein sequence ID" value="RNM30497.1"/>
    <property type="molecule type" value="Genomic_DNA"/>
</dbReference>
<dbReference type="GO" id="GO:0016747">
    <property type="term" value="F:acyltransferase activity, transferring groups other than amino-acyl groups"/>
    <property type="evidence" value="ECO:0007669"/>
    <property type="project" value="InterPro"/>
</dbReference>
<organism evidence="2 3">
    <name type="scientific">Absicoccus porci</name>
    <dbReference type="NCBI Taxonomy" id="2486576"/>
    <lineage>
        <taxon>Bacteria</taxon>
        <taxon>Bacillati</taxon>
        <taxon>Bacillota</taxon>
        <taxon>Erysipelotrichia</taxon>
        <taxon>Erysipelotrichales</taxon>
        <taxon>Erysipelotrichaceae</taxon>
        <taxon>Absicoccus</taxon>
    </lineage>
</organism>
<dbReference type="SUPFAM" id="SSF55729">
    <property type="entry name" value="Acyl-CoA N-acyltransferases (Nat)"/>
    <property type="match status" value="1"/>
</dbReference>
<dbReference type="AlphaFoldDB" id="A0A3N0I0R0"/>